<evidence type="ECO:0000313" key="8">
    <source>
        <dbReference type="EMBL" id="CAD9338856.1"/>
    </source>
</evidence>
<evidence type="ECO:0000256" key="4">
    <source>
        <dbReference type="ARBA" id="ARBA00022989"/>
    </source>
</evidence>
<feature type="transmembrane region" description="Helical" evidence="6">
    <location>
        <begin position="226"/>
        <end position="248"/>
    </location>
</feature>
<dbReference type="InterPro" id="IPR007603">
    <property type="entry name" value="Choline_transptr-like"/>
</dbReference>
<organism evidence="8">
    <name type="scientific">Ditylum brightwellii</name>
    <dbReference type="NCBI Taxonomy" id="49249"/>
    <lineage>
        <taxon>Eukaryota</taxon>
        <taxon>Sar</taxon>
        <taxon>Stramenopiles</taxon>
        <taxon>Ochrophyta</taxon>
        <taxon>Bacillariophyta</taxon>
        <taxon>Mediophyceae</taxon>
        <taxon>Lithodesmiophycidae</taxon>
        <taxon>Lithodesmiales</taxon>
        <taxon>Lithodesmiaceae</taxon>
        <taxon>Ditylum</taxon>
    </lineage>
</organism>
<feature type="transmembrane region" description="Helical" evidence="6">
    <location>
        <begin position="183"/>
        <end position="206"/>
    </location>
</feature>
<feature type="transmembrane region" description="Helical" evidence="6">
    <location>
        <begin position="154"/>
        <end position="176"/>
    </location>
</feature>
<proteinExistence type="inferred from homology"/>
<evidence type="ECO:0000256" key="6">
    <source>
        <dbReference type="RuleBase" id="RU368066"/>
    </source>
</evidence>
<name>A0A7S1ZHT6_9STRA</name>
<feature type="transmembrane region" description="Helical" evidence="6">
    <location>
        <begin position="439"/>
        <end position="467"/>
    </location>
</feature>
<dbReference type="PANTHER" id="PTHR12385:SF4">
    <property type="entry name" value="PROTEIN PNS1"/>
    <property type="match status" value="1"/>
</dbReference>
<comment type="subcellular location">
    <subcellularLocation>
        <location evidence="6">Cell membrane</location>
        <topology evidence="6">Multi-pass membrane protein</topology>
    </subcellularLocation>
    <subcellularLocation>
        <location evidence="1">Membrane</location>
        <topology evidence="1">Multi-pass membrane protein</topology>
    </subcellularLocation>
</comment>
<feature type="transmembrane region" description="Helical" evidence="6">
    <location>
        <begin position="473"/>
        <end position="494"/>
    </location>
</feature>
<comment type="similarity">
    <text evidence="2 6">Belongs to the CTL (choline transporter-like) family.</text>
</comment>
<evidence type="ECO:0000256" key="5">
    <source>
        <dbReference type="ARBA" id="ARBA00023136"/>
    </source>
</evidence>
<gene>
    <name evidence="8" type="ORF">DBRI1063_LOCUS15480</name>
</gene>
<dbReference type="GO" id="GO:0005886">
    <property type="term" value="C:plasma membrane"/>
    <property type="evidence" value="ECO:0007669"/>
    <property type="project" value="UniProtKB-SubCell"/>
</dbReference>
<reference evidence="8" key="1">
    <citation type="submission" date="2021-01" db="EMBL/GenBank/DDBJ databases">
        <authorList>
            <person name="Corre E."/>
            <person name="Pelletier E."/>
            <person name="Niang G."/>
            <person name="Scheremetjew M."/>
            <person name="Finn R."/>
            <person name="Kale V."/>
            <person name="Holt S."/>
            <person name="Cochrane G."/>
            <person name="Meng A."/>
            <person name="Brown T."/>
            <person name="Cohen L."/>
        </authorList>
    </citation>
    <scope>NUCLEOTIDE SEQUENCE</scope>
    <source>
        <strain evidence="8">Pop2</strain>
    </source>
</reference>
<keyword evidence="4 6" id="KW-1133">Transmembrane helix</keyword>
<dbReference type="GO" id="GO:0022857">
    <property type="term" value="F:transmembrane transporter activity"/>
    <property type="evidence" value="ECO:0007669"/>
    <property type="project" value="UniProtKB-UniRule"/>
</dbReference>
<dbReference type="PANTHER" id="PTHR12385">
    <property type="entry name" value="CHOLINE TRANSPORTER-LIKE (SLC FAMILY 44)"/>
    <property type="match status" value="1"/>
</dbReference>
<dbReference type="AlphaFoldDB" id="A0A7S1ZHT6"/>
<dbReference type="Pfam" id="PF04515">
    <property type="entry name" value="Choline_transpo"/>
    <property type="match status" value="1"/>
</dbReference>
<dbReference type="EMBL" id="HBGN01024209">
    <property type="protein sequence ID" value="CAD9338856.1"/>
    <property type="molecule type" value="Transcribed_RNA"/>
</dbReference>
<feature type="transmembrane region" description="Helical" evidence="6">
    <location>
        <begin position="74"/>
        <end position="95"/>
    </location>
</feature>
<keyword evidence="3 6" id="KW-0812">Transmembrane</keyword>
<feature type="region of interest" description="Disordered" evidence="7">
    <location>
        <begin position="1"/>
        <end position="20"/>
    </location>
</feature>
<feature type="transmembrane region" description="Helical" evidence="6">
    <location>
        <begin position="279"/>
        <end position="303"/>
    </location>
</feature>
<evidence type="ECO:0000256" key="2">
    <source>
        <dbReference type="ARBA" id="ARBA00007168"/>
    </source>
</evidence>
<accession>A0A7S1ZHT6</accession>
<protein>
    <recommendedName>
        <fullName evidence="6">Choline transporter-like protein</fullName>
    </recommendedName>
</protein>
<evidence type="ECO:0000256" key="1">
    <source>
        <dbReference type="ARBA" id="ARBA00004141"/>
    </source>
</evidence>
<feature type="transmembrane region" description="Helical" evidence="6">
    <location>
        <begin position="125"/>
        <end position="148"/>
    </location>
</feature>
<sequence>MFESNARPYTSTNAAESRPVNKTPFDYGAVRAVNVEDENSDLNALDNSWDNSWDKGGKIDIADDNGSEPVYRDVAFSALFVMHLLAMLFLGIFYGSWTIDVGRHKDEEEENELIPDDSLSMSTDLVIFLGVPCSAVSFFLTFIVTSFYTPKHATFVVTSSLVLSVASIILICLLLCTMFPFWYTILSSFTMVAVTVYYVMILWKFIPFAATNLAMSIKGISSNCGIYFIAIVFSTFPFIWTFFTLYVANGSLNSEKMIKPCEEDDPDCAVQYKSGGSEVILWGILLLSLISLYWTCTVMSNIIQVTVAGVMGTWCFNKTNASTCCSPAVTSSLHRSITFSFGSICFGSLFGAIVTAFRILTSIARNQDRNDDNNCSLEDGILVCIIECILSLIKDPIEYFNRWTYVYVGIYGHSYIKSGKGVIELFRARGWTLIATYDLVSYTLNFIAVQISICSGLAGVAIIALGYIYAPTPMAFCIGFIFGFFISSAMMNVIKKATNTLIVCYADSPAMLEESHPELAQEIAKAWISAFPDCRVILEKEPIIAVSV</sequence>
<keyword evidence="5 6" id="KW-0472">Membrane</keyword>
<feature type="transmembrane region" description="Helical" evidence="6">
    <location>
        <begin position="337"/>
        <end position="360"/>
    </location>
</feature>
<evidence type="ECO:0000256" key="7">
    <source>
        <dbReference type="SAM" id="MobiDB-lite"/>
    </source>
</evidence>
<comment type="function">
    <text evidence="6">Choline transporter.</text>
</comment>
<evidence type="ECO:0000256" key="3">
    <source>
        <dbReference type="ARBA" id="ARBA00022692"/>
    </source>
</evidence>